<dbReference type="Proteomes" id="UP000032683">
    <property type="component" value="Unassembled WGS sequence"/>
</dbReference>
<accession>A0A0D6Q8K4</accession>
<evidence type="ECO:0000256" key="1">
    <source>
        <dbReference type="SAM" id="MobiDB-lite"/>
    </source>
</evidence>
<feature type="region of interest" description="Disordered" evidence="1">
    <location>
        <begin position="25"/>
        <end position="124"/>
    </location>
</feature>
<feature type="compositionally biased region" description="Low complexity" evidence="1">
    <location>
        <begin position="25"/>
        <end position="37"/>
    </location>
</feature>
<organism evidence="2 3">
    <name type="scientific">Komagataeibacter xylinus NBRC 13693</name>
    <dbReference type="NCBI Taxonomy" id="1234668"/>
    <lineage>
        <taxon>Bacteria</taxon>
        <taxon>Pseudomonadati</taxon>
        <taxon>Pseudomonadota</taxon>
        <taxon>Alphaproteobacteria</taxon>
        <taxon>Acetobacterales</taxon>
        <taxon>Acetobacteraceae</taxon>
        <taxon>Komagataeibacter</taxon>
    </lineage>
</organism>
<evidence type="ECO:0000313" key="2">
    <source>
        <dbReference type="EMBL" id="GAN99754.1"/>
    </source>
</evidence>
<evidence type="ECO:0000313" key="3">
    <source>
        <dbReference type="Proteomes" id="UP000032683"/>
    </source>
</evidence>
<gene>
    <name evidence="2" type="ORF">Gxy13693_032_014</name>
</gene>
<comment type="caution">
    <text evidence="2">The sequence shown here is derived from an EMBL/GenBank/DDBJ whole genome shotgun (WGS) entry which is preliminary data.</text>
</comment>
<dbReference type="AlphaFoldDB" id="A0A0D6Q8K4"/>
<proteinExistence type="predicted"/>
<name>A0A0D6Q8K4_KOMXY</name>
<protein>
    <submittedName>
        <fullName evidence="2">Uncharacterized protein</fullName>
    </submittedName>
</protein>
<reference evidence="2 3" key="1">
    <citation type="submission" date="2012-11" db="EMBL/GenBank/DDBJ databases">
        <title>Whole genome sequence of Gluconacetobacter xylinus NBRC 13693.</title>
        <authorList>
            <person name="Azuma Y."/>
            <person name="Higashiura N."/>
            <person name="Hirakawa H."/>
            <person name="Matsushita K."/>
        </authorList>
    </citation>
    <scope>NUCLEOTIDE SEQUENCE [LARGE SCALE GENOMIC DNA]</scope>
    <source>
        <strain evidence="2 3">NBRC 13693</strain>
    </source>
</reference>
<dbReference type="RefSeq" id="WP_029329694.1">
    <property type="nucleotide sequence ID" value="NZ_BANJ01000032.1"/>
</dbReference>
<sequence>MSAYIRKGLAALTVGIMVAAGHGGVAHARGHSQAAGSAAGGYTPGGSEADDASAGIAGDYSSPETGMGGGVPQFHNDGEESDQMTGTMMMPGTASGSGAPGMSDGGYTNMHIGGEDSSILPGVD</sequence>
<dbReference type="EMBL" id="BANJ01000032">
    <property type="protein sequence ID" value="GAN99754.1"/>
    <property type="molecule type" value="Genomic_DNA"/>
</dbReference>